<dbReference type="Pfam" id="PF00248">
    <property type="entry name" value="Aldo_ket_red"/>
    <property type="match status" value="1"/>
</dbReference>
<keyword evidence="1" id="KW-0560">Oxidoreductase</keyword>
<dbReference type="EMBL" id="ML977016">
    <property type="protein sequence ID" value="KAF1951615.1"/>
    <property type="molecule type" value="Genomic_DNA"/>
</dbReference>
<dbReference type="OrthoDB" id="48988at2759"/>
<dbReference type="InterPro" id="IPR036812">
    <property type="entry name" value="NAD(P)_OxRdtase_dom_sf"/>
</dbReference>
<evidence type="ECO:0000313" key="3">
    <source>
        <dbReference type="EMBL" id="KAF1951615.1"/>
    </source>
</evidence>
<evidence type="ECO:0000259" key="2">
    <source>
        <dbReference type="Pfam" id="PF00248"/>
    </source>
</evidence>
<organism evidence="3 4">
    <name type="scientific">Byssothecium circinans</name>
    <dbReference type="NCBI Taxonomy" id="147558"/>
    <lineage>
        <taxon>Eukaryota</taxon>
        <taxon>Fungi</taxon>
        <taxon>Dikarya</taxon>
        <taxon>Ascomycota</taxon>
        <taxon>Pezizomycotina</taxon>
        <taxon>Dothideomycetes</taxon>
        <taxon>Pleosporomycetidae</taxon>
        <taxon>Pleosporales</taxon>
        <taxon>Massarineae</taxon>
        <taxon>Massarinaceae</taxon>
        <taxon>Byssothecium</taxon>
    </lineage>
</organism>
<dbReference type="AlphaFoldDB" id="A0A6A5TFM2"/>
<dbReference type="InterPro" id="IPR023210">
    <property type="entry name" value="NADP_OxRdtase_dom"/>
</dbReference>
<proteinExistence type="predicted"/>
<feature type="domain" description="NADP-dependent oxidoreductase" evidence="2">
    <location>
        <begin position="25"/>
        <end position="96"/>
    </location>
</feature>
<reference evidence="3" key="1">
    <citation type="journal article" date="2020" name="Stud. Mycol.">
        <title>101 Dothideomycetes genomes: a test case for predicting lifestyles and emergence of pathogens.</title>
        <authorList>
            <person name="Haridas S."/>
            <person name="Albert R."/>
            <person name="Binder M."/>
            <person name="Bloem J."/>
            <person name="Labutti K."/>
            <person name="Salamov A."/>
            <person name="Andreopoulos B."/>
            <person name="Baker S."/>
            <person name="Barry K."/>
            <person name="Bills G."/>
            <person name="Bluhm B."/>
            <person name="Cannon C."/>
            <person name="Castanera R."/>
            <person name="Culley D."/>
            <person name="Daum C."/>
            <person name="Ezra D."/>
            <person name="Gonzalez J."/>
            <person name="Henrissat B."/>
            <person name="Kuo A."/>
            <person name="Liang C."/>
            <person name="Lipzen A."/>
            <person name="Lutzoni F."/>
            <person name="Magnuson J."/>
            <person name="Mondo S."/>
            <person name="Nolan M."/>
            <person name="Ohm R."/>
            <person name="Pangilinan J."/>
            <person name="Park H.-J."/>
            <person name="Ramirez L."/>
            <person name="Alfaro M."/>
            <person name="Sun H."/>
            <person name="Tritt A."/>
            <person name="Yoshinaga Y."/>
            <person name="Zwiers L.-H."/>
            <person name="Turgeon B."/>
            <person name="Goodwin S."/>
            <person name="Spatafora J."/>
            <person name="Crous P."/>
            <person name="Grigoriev I."/>
        </authorList>
    </citation>
    <scope>NUCLEOTIDE SEQUENCE</scope>
    <source>
        <strain evidence="3">CBS 675.92</strain>
    </source>
</reference>
<dbReference type="GO" id="GO:0016491">
    <property type="term" value="F:oxidoreductase activity"/>
    <property type="evidence" value="ECO:0007669"/>
    <property type="project" value="UniProtKB-KW"/>
</dbReference>
<gene>
    <name evidence="3" type="ORF">CC80DRAFT_424266</name>
</gene>
<feature type="non-terminal residue" evidence="3">
    <location>
        <position position="1"/>
    </location>
</feature>
<keyword evidence="4" id="KW-1185">Reference proteome</keyword>
<name>A0A6A5TFM2_9PLEO</name>
<accession>A0A6A5TFM2</accession>
<dbReference type="Proteomes" id="UP000800035">
    <property type="component" value="Unassembled WGS sequence"/>
</dbReference>
<sequence length="109" mass="12065">GRFHDGVVSSLSKRLYNRPMLKVSLKEWEKIAEKVGVTKAELAYRWVTYDSPVNEAKGDAVIFGGSSLAQVEQNVGVSRKAGLSEETKKAIDGIWESVKDEAPLDNVRE</sequence>
<dbReference type="Gene3D" id="3.20.20.100">
    <property type="entry name" value="NADP-dependent oxidoreductase domain"/>
    <property type="match status" value="1"/>
</dbReference>
<evidence type="ECO:0000256" key="1">
    <source>
        <dbReference type="ARBA" id="ARBA00023002"/>
    </source>
</evidence>
<protein>
    <recommendedName>
        <fullName evidence="2">NADP-dependent oxidoreductase domain-containing protein</fullName>
    </recommendedName>
</protein>
<dbReference type="SUPFAM" id="SSF51430">
    <property type="entry name" value="NAD(P)-linked oxidoreductase"/>
    <property type="match status" value="1"/>
</dbReference>
<evidence type="ECO:0000313" key="4">
    <source>
        <dbReference type="Proteomes" id="UP000800035"/>
    </source>
</evidence>